<dbReference type="RefSeq" id="WP_068852791.1">
    <property type="nucleotide sequence ID" value="NZ_LYDR01000156.1"/>
</dbReference>
<gene>
    <name evidence="1" type="ORF">A6X21_13510</name>
</gene>
<protein>
    <submittedName>
        <fullName evidence="1">Uncharacterized protein</fullName>
    </submittedName>
</protein>
<dbReference type="EMBL" id="LYDR01000156">
    <property type="protein sequence ID" value="ODA28185.1"/>
    <property type="molecule type" value="Genomic_DNA"/>
</dbReference>
<dbReference type="STRING" id="1841610.A6X21_13510"/>
<organism evidence="1 2">
    <name type="scientific">Planctopirus hydrillae</name>
    <dbReference type="NCBI Taxonomy" id="1841610"/>
    <lineage>
        <taxon>Bacteria</taxon>
        <taxon>Pseudomonadati</taxon>
        <taxon>Planctomycetota</taxon>
        <taxon>Planctomycetia</taxon>
        <taxon>Planctomycetales</taxon>
        <taxon>Planctomycetaceae</taxon>
        <taxon>Planctopirus</taxon>
    </lineage>
</organism>
<dbReference type="AlphaFoldDB" id="A0A1C3E4K4"/>
<reference evidence="1 2" key="1">
    <citation type="submission" date="2016-05" db="EMBL/GenBank/DDBJ databases">
        <title>Genomic and physiological characterization of Planctopirus sp. isolated from fresh water lake.</title>
        <authorList>
            <person name="Subhash Y."/>
            <person name="Ramana C."/>
        </authorList>
    </citation>
    <scope>NUCLEOTIDE SEQUENCE [LARGE SCALE GENOMIC DNA]</scope>
    <source>
        <strain evidence="1 2">JC280</strain>
    </source>
</reference>
<evidence type="ECO:0000313" key="2">
    <source>
        <dbReference type="Proteomes" id="UP000094828"/>
    </source>
</evidence>
<dbReference type="Proteomes" id="UP000094828">
    <property type="component" value="Unassembled WGS sequence"/>
</dbReference>
<accession>A0A1C3E4K4</accession>
<evidence type="ECO:0000313" key="1">
    <source>
        <dbReference type="EMBL" id="ODA28185.1"/>
    </source>
</evidence>
<name>A0A1C3E4K4_9PLAN</name>
<proteinExistence type="predicted"/>
<keyword evidence="2" id="KW-1185">Reference proteome</keyword>
<sequence>MIDVEIVGTAEVIALVKSDLASLPDVEVREYEEKAAAGTAGVVGLLTAIPTSVLEKLVEILRRAVHPDRDLIVKFNDVEFKVRDISEADAVLSLLDDRGLLKSK</sequence>
<comment type="caution">
    <text evidence="1">The sequence shown here is derived from an EMBL/GenBank/DDBJ whole genome shotgun (WGS) entry which is preliminary data.</text>
</comment>